<proteinExistence type="predicted"/>
<protein>
    <submittedName>
        <fullName evidence="1">Uncharacterized protein</fullName>
    </submittedName>
</protein>
<gene>
    <name evidence="1" type="ORF">DEO72_LG9g2120</name>
</gene>
<name>A0A4D6N2K6_VIGUN</name>
<sequence>MRLDEVSCGSIMVNTPRLVRKLYCQMAGDAHTEVANEELVHVYFELKTPPDLLKLQTHFDAVELLKIEPIEPIINHIVVMPINSCILDSTPVIVPIDMPTVVSNLGIGFDVISTTNSFVGVDSVIEPAGNGEMISDEPIQVHSKFGLPIGLAEVHTSFNDLNLLHVKPLELVTKNVVVASSSHSKTLNRNSDVDQINAPTDGFSDFNAIAINDLVYDLMNDFGPLRGNGHRSLYIKTLCKAMVIDFLCHIKALYEAMVIDLFTSRPCAKQWSLISYVTLRPSTRQWSSISLHQDPLRGNADDGTVVAVTGSCFSAKCCSGGPAASMDDGGEKMMVLWLLLRGTSASGSFSLAEKMMVALLRFPAMKVQWLNAAMVEQVVLVAVKMMKMVQVRSFTDEKEDGGTVVAGGGGDCRGGWSWWLKLGLGFHVRDGGDDDVACPDWFTCMCKDYAHVASSGWSTKLVEDCHMAVS</sequence>
<organism evidence="1 2">
    <name type="scientific">Vigna unguiculata</name>
    <name type="common">Cowpea</name>
    <dbReference type="NCBI Taxonomy" id="3917"/>
    <lineage>
        <taxon>Eukaryota</taxon>
        <taxon>Viridiplantae</taxon>
        <taxon>Streptophyta</taxon>
        <taxon>Embryophyta</taxon>
        <taxon>Tracheophyta</taxon>
        <taxon>Spermatophyta</taxon>
        <taxon>Magnoliopsida</taxon>
        <taxon>eudicotyledons</taxon>
        <taxon>Gunneridae</taxon>
        <taxon>Pentapetalae</taxon>
        <taxon>rosids</taxon>
        <taxon>fabids</taxon>
        <taxon>Fabales</taxon>
        <taxon>Fabaceae</taxon>
        <taxon>Papilionoideae</taxon>
        <taxon>50 kb inversion clade</taxon>
        <taxon>NPAAA clade</taxon>
        <taxon>indigoferoid/millettioid clade</taxon>
        <taxon>Phaseoleae</taxon>
        <taxon>Vigna</taxon>
    </lineage>
</organism>
<dbReference type="EMBL" id="CP039353">
    <property type="protein sequence ID" value="QCE07104.1"/>
    <property type="molecule type" value="Genomic_DNA"/>
</dbReference>
<evidence type="ECO:0000313" key="2">
    <source>
        <dbReference type="Proteomes" id="UP000501690"/>
    </source>
</evidence>
<dbReference type="AlphaFoldDB" id="A0A4D6N2K6"/>
<reference evidence="1 2" key="1">
    <citation type="submission" date="2019-04" db="EMBL/GenBank/DDBJ databases">
        <title>An improved genome assembly and genetic linkage map for asparagus bean, Vigna unguiculata ssp. sesquipedialis.</title>
        <authorList>
            <person name="Xia Q."/>
            <person name="Zhang R."/>
            <person name="Dong Y."/>
        </authorList>
    </citation>
    <scope>NUCLEOTIDE SEQUENCE [LARGE SCALE GENOMIC DNA]</scope>
    <source>
        <tissue evidence="1">Leaf</tissue>
    </source>
</reference>
<accession>A0A4D6N2K6</accession>
<dbReference type="Proteomes" id="UP000501690">
    <property type="component" value="Linkage Group LG9"/>
</dbReference>
<keyword evidence="2" id="KW-1185">Reference proteome</keyword>
<evidence type="ECO:0000313" key="1">
    <source>
        <dbReference type="EMBL" id="QCE07104.1"/>
    </source>
</evidence>